<gene>
    <name evidence="3" type="ORF">FHG65_08775</name>
</gene>
<feature type="coiled-coil region" evidence="1">
    <location>
        <begin position="1237"/>
        <end position="1264"/>
    </location>
</feature>
<dbReference type="Gene3D" id="3.40.1350.10">
    <property type="match status" value="1"/>
</dbReference>
<dbReference type="SUPFAM" id="SSF53335">
    <property type="entry name" value="S-adenosyl-L-methionine-dependent methyltransferases"/>
    <property type="match status" value="1"/>
</dbReference>
<dbReference type="Pfam" id="PF22240">
    <property type="entry name" value="ISP_coupler"/>
    <property type="match status" value="1"/>
</dbReference>
<dbReference type="InterPro" id="IPR029063">
    <property type="entry name" value="SAM-dependent_MTases_sf"/>
</dbReference>
<dbReference type="Proteomes" id="UP000309400">
    <property type="component" value="Unassembled WGS sequence"/>
</dbReference>
<dbReference type="InterPro" id="IPR002052">
    <property type="entry name" value="DNA_methylase_N6_adenine_CS"/>
</dbReference>
<dbReference type="Gene3D" id="3.40.50.150">
    <property type="entry name" value="Vaccinia Virus protein VP39"/>
    <property type="match status" value="1"/>
</dbReference>
<dbReference type="Gene3D" id="3.40.50.300">
    <property type="entry name" value="P-loop containing nucleotide triphosphate hydrolases"/>
    <property type="match status" value="2"/>
</dbReference>
<dbReference type="RefSeq" id="WP_139019795.1">
    <property type="nucleotide sequence ID" value="NZ_VDDR01000003.1"/>
</dbReference>
<proteinExistence type="predicted"/>
<dbReference type="Pfam" id="PF18135">
    <property type="entry name" value="Type_ISP_C"/>
    <property type="match status" value="1"/>
</dbReference>
<protein>
    <submittedName>
        <fullName evidence="3">Helicase</fullName>
    </submittedName>
</protein>
<dbReference type="Pfam" id="PF04851">
    <property type="entry name" value="ResIII"/>
    <property type="match status" value="1"/>
</dbReference>
<dbReference type="InterPro" id="IPR050742">
    <property type="entry name" value="Helicase_Restrict-Modif_Enz"/>
</dbReference>
<evidence type="ECO:0000259" key="2">
    <source>
        <dbReference type="PROSITE" id="PS51192"/>
    </source>
</evidence>
<keyword evidence="3" id="KW-0347">Helicase</keyword>
<dbReference type="Pfam" id="PF00271">
    <property type="entry name" value="Helicase_C"/>
    <property type="match status" value="1"/>
</dbReference>
<dbReference type="InterPro" id="IPR011856">
    <property type="entry name" value="tRNA_endonuc-like_dom_sf"/>
</dbReference>
<dbReference type="InterPro" id="IPR039442">
    <property type="entry name" value="Mrr-like_dom"/>
</dbReference>
<reference evidence="3 4" key="1">
    <citation type="submission" date="2019-06" db="EMBL/GenBank/DDBJ databases">
        <title>Biocontrol Bacillus strains from Vietnam.</title>
        <authorList>
            <person name="Borriss R."/>
            <person name="Lasch P."/>
            <person name="Thanh Tam L.T."/>
        </authorList>
    </citation>
    <scope>NUCLEOTIDE SEQUENCE [LARGE SCALE GENOMIC DNA]</scope>
    <source>
        <strain evidence="3 4">A8</strain>
    </source>
</reference>
<dbReference type="GO" id="GO:0004386">
    <property type="term" value="F:helicase activity"/>
    <property type="evidence" value="ECO:0007669"/>
    <property type="project" value="UniProtKB-KW"/>
</dbReference>
<evidence type="ECO:0000313" key="4">
    <source>
        <dbReference type="Proteomes" id="UP000309400"/>
    </source>
</evidence>
<dbReference type="GO" id="GO:0009007">
    <property type="term" value="F:site-specific DNA-methyltransferase (adenine-specific) activity"/>
    <property type="evidence" value="ECO:0007669"/>
    <property type="project" value="UniProtKB-EC"/>
</dbReference>
<feature type="domain" description="Helicase ATP-binding" evidence="2">
    <location>
        <begin position="191"/>
        <end position="401"/>
    </location>
</feature>
<dbReference type="InterPro" id="IPR001650">
    <property type="entry name" value="Helicase_C-like"/>
</dbReference>
<dbReference type="EMBL" id="VDDR01000003">
    <property type="protein sequence ID" value="TNC01026.1"/>
    <property type="molecule type" value="Genomic_DNA"/>
</dbReference>
<organism evidence="3 4">
    <name type="scientific">Bacillus cereus</name>
    <dbReference type="NCBI Taxonomy" id="1396"/>
    <lineage>
        <taxon>Bacteria</taxon>
        <taxon>Bacillati</taxon>
        <taxon>Bacillota</taxon>
        <taxon>Bacilli</taxon>
        <taxon>Bacillales</taxon>
        <taxon>Bacillaceae</taxon>
        <taxon>Bacillus</taxon>
        <taxon>Bacillus cereus group</taxon>
    </lineage>
</organism>
<sequence length="1577" mass="179953">MEEKTGYQVIRHSFDKIIHDLEREDMVQRDRGTLFELLVTAYLKNEPMYARLFDEVWMLGEVPEQYGIPKKDTGVDLVARNRETGELIAIQCKYYSKDTTIQKSHIDSFLNEVGKSYYAEGVIVTSTDKWSGNANDALLNRNKHIARIGLSQLRDSEIDWSQFSAEKPKTVELKSAKQPRSHQIPAIEAVVQGFETVDRGKLIMAPGTGKTYTSMVIAEQMAEKTEGTFRVLYLVPSIQLLSQSLRGWTADSKYREDMDTFAVCSDRKVTKKIKGENDFEDIAAADLGYPATTDYHKLLERQSVIDSSDSQSKFLVVFSTYQSIDVISEAQKNGFYEFDLIVCDEAHRTTGATEVGKEGSTFVKVHSDNNIKAKKRLYQTATPRIYGEDAKQKADEMSVVIADMNDKGIYGEEFYRIGFGDAVNKGILTDYKVMVLAVDEEVIARRFQTMLANKRDTELEFDDVTKIIGCWNGLIKRKSNSNIISANPMKRAIAFAGTIRESKLIKEMFTEVVDMYINESGDQTETVRVEIDHADGSMNALQKNEKISWLKADVPQNTCRILSNARFLTEGVDVPDLDAVMFLKPRKSRIDIAQAVGRVMRKAEGKDYGYVILPIGIPAGVDENSVLNKNEKYQVVWDVLNALRSLDERFDATINKLELNKKKPEQLQVVGVGSAPDESEGGFTVAEPGTEQLAFELDEEEFSDIERAIYGKIVKKVGNVRYWEDWSKDVAEIAQQHMMRIRVLLEDTNSEAYDAFQKFISGLRHNINGAISDLQAIEMLAQHLITKPVFEALFDSYSFANDNPISRAMDAVLRVMDEQGLVKEQERLEDFYESVRIRAQGIDNLKAKQDIIIQLYDKFFKVGFKETTERLGIVFTPVEVVDFIIHSVNDVLEKHFGKSISDEGVHVLDPFTGTGTFIVRLLQSGLISKEDLLRKYTQELHANEIVLLSYYIAAINIEETFHSIMEGDYKPFEGIVLTDTFESTEKEDSFEDELFGENNERLERQRKEPIFAIIGNPPYSIGATDENSGGKNQSYPELEKSIADTYAKYADSKSISSVYDSYIKAFRWGSNIIGEKGVVCYVTNASFIDSNSTKGLRKYWNEEFNYVYVFNLRGDARTQGEQRKKEGGNIFGGGSRTPVAITLLIKDGSSEHKVFYYDIGDYKGQDEKLSFIKNACSIDNIEWEKINPDENFDWINQRDKNYQRYDSMLGDVFYSKSDGVQTNRDAWVYNFSTEQVRKNSIQMIENYNNELKRLENYDKDQKVELLNTSGTFISWSRALKKKIQANKFISSDLASIQTSMYRPYVKKHLFYLKDILEYPRDFENEYVSKDNLGILVPGVGAKREFSAIIVDVIPDFNMLEAGVRGFFENTPEPDESLQLFTSKSNITDSFANKLGLTKKQAFFYIYGLIHSPEYRKKYAYDLRKELPRVPIVSNKDKFVGIGEKLADLHLSYEVVEPYPDLEIIYKNNSPSYRVQKMKHLKKGVLDTIIFNNDITIKKIPEKAYEYIVNGKPAIQWIIDQYQVKTDKKSGIADDPNLYSDDERYIFDLLLRIINVSVQTVDLVNSLPPLEIVDVDLK</sequence>
<dbReference type="PANTHER" id="PTHR47396:SF1">
    <property type="entry name" value="ATP-DEPENDENT HELICASE IRC3-RELATED"/>
    <property type="match status" value="1"/>
</dbReference>
<dbReference type="Pfam" id="PF13156">
    <property type="entry name" value="Mrr_cat_2"/>
    <property type="match status" value="1"/>
</dbReference>
<dbReference type="InterPro" id="IPR011335">
    <property type="entry name" value="Restrct_endonuc-II-like"/>
</dbReference>
<evidence type="ECO:0000256" key="1">
    <source>
        <dbReference type="SAM" id="Coils"/>
    </source>
</evidence>
<dbReference type="InterPro" id="IPR011639">
    <property type="entry name" value="MethylTrfase_TaqI-like_dom"/>
</dbReference>
<dbReference type="Pfam" id="PF07669">
    <property type="entry name" value="Eco57I"/>
    <property type="match status" value="1"/>
</dbReference>
<dbReference type="PROSITE" id="PS00092">
    <property type="entry name" value="N6_MTASE"/>
    <property type="match status" value="1"/>
</dbReference>
<keyword evidence="1" id="KW-0175">Coiled coil</keyword>
<dbReference type="InterPro" id="IPR027417">
    <property type="entry name" value="P-loop_NTPase"/>
</dbReference>
<dbReference type="PROSITE" id="PS51192">
    <property type="entry name" value="HELICASE_ATP_BIND_1"/>
    <property type="match status" value="1"/>
</dbReference>
<keyword evidence="3" id="KW-0547">Nucleotide-binding</keyword>
<accession>A0ABD7RGZ3</accession>
<dbReference type="PANTHER" id="PTHR47396">
    <property type="entry name" value="TYPE I RESTRICTION ENZYME ECOKI R PROTEIN"/>
    <property type="match status" value="1"/>
</dbReference>
<dbReference type="InterPro" id="IPR041635">
    <property type="entry name" value="Type_ISP_LLaBIII_C"/>
</dbReference>
<dbReference type="SMART" id="SM00487">
    <property type="entry name" value="DEXDc"/>
    <property type="match status" value="1"/>
</dbReference>
<comment type="caution">
    <text evidence="3">The sequence shown here is derived from an EMBL/GenBank/DDBJ whole genome shotgun (WGS) entry which is preliminary data.</text>
</comment>
<dbReference type="InterPro" id="IPR053980">
    <property type="entry name" value="ISP_coupler"/>
</dbReference>
<dbReference type="CDD" id="cd22333">
    <property type="entry name" value="LlaBIII_nuclease-like"/>
    <property type="match status" value="1"/>
</dbReference>
<dbReference type="SUPFAM" id="SSF52540">
    <property type="entry name" value="P-loop containing nucleoside triphosphate hydrolases"/>
    <property type="match status" value="1"/>
</dbReference>
<dbReference type="InterPro" id="IPR006935">
    <property type="entry name" value="Helicase/UvrB_N"/>
</dbReference>
<dbReference type="InterPro" id="IPR014001">
    <property type="entry name" value="Helicase_ATP-bd"/>
</dbReference>
<dbReference type="PRINTS" id="PR00507">
    <property type="entry name" value="N12N6MTFRASE"/>
</dbReference>
<keyword evidence="3" id="KW-0067">ATP-binding</keyword>
<name>A0ABD7RGZ3_BACCE</name>
<evidence type="ECO:0000313" key="3">
    <source>
        <dbReference type="EMBL" id="TNC01026.1"/>
    </source>
</evidence>
<keyword evidence="3" id="KW-0378">Hydrolase</keyword>
<dbReference type="SUPFAM" id="SSF52980">
    <property type="entry name" value="Restriction endonuclease-like"/>
    <property type="match status" value="1"/>
</dbReference>